<dbReference type="Pfam" id="PF09954">
    <property type="entry name" value="DUF2188"/>
    <property type="match status" value="1"/>
</dbReference>
<dbReference type="EMBL" id="RBIL01000002">
    <property type="protein sequence ID" value="RKQ86218.1"/>
    <property type="molecule type" value="Genomic_DNA"/>
</dbReference>
<proteinExistence type="predicted"/>
<accession>A0A660KYI3</accession>
<comment type="caution">
    <text evidence="2">The sequence shown here is derived from an EMBL/GenBank/DDBJ whole genome shotgun (WGS) entry which is preliminary data.</text>
</comment>
<reference evidence="2 3" key="1">
    <citation type="submission" date="2018-10" db="EMBL/GenBank/DDBJ databases">
        <title>Genomic Encyclopedia of Archaeal and Bacterial Type Strains, Phase II (KMG-II): from individual species to whole genera.</title>
        <authorList>
            <person name="Goeker M."/>
        </authorList>
    </citation>
    <scope>NUCLEOTIDE SEQUENCE [LARGE SCALE GENOMIC DNA]</scope>
    <source>
        <strain evidence="2 3">DSM 14954</strain>
    </source>
</reference>
<gene>
    <name evidence="2" type="ORF">C8N24_4228</name>
</gene>
<evidence type="ECO:0000313" key="2">
    <source>
        <dbReference type="EMBL" id="RKQ86218.1"/>
    </source>
</evidence>
<dbReference type="AlphaFoldDB" id="A0A660KYI3"/>
<keyword evidence="3" id="KW-1185">Reference proteome</keyword>
<evidence type="ECO:0000313" key="3">
    <source>
        <dbReference type="Proteomes" id="UP000278962"/>
    </source>
</evidence>
<sequence length="76" mass="8714">MSTGEFAQMSTSTIHVEPDQRGSWLVRRDAERVSEHHTATDAERAARVAARRFSCSSVVLHDRYRRTREIAVSDRL</sequence>
<evidence type="ECO:0000256" key="1">
    <source>
        <dbReference type="SAM" id="MobiDB-lite"/>
    </source>
</evidence>
<name>A0A660KYI3_9ACTN</name>
<feature type="compositionally biased region" description="Polar residues" evidence="1">
    <location>
        <begin position="1"/>
        <end position="14"/>
    </location>
</feature>
<protein>
    <submittedName>
        <fullName evidence="2">Uncharacterized protein DUF2188</fullName>
    </submittedName>
</protein>
<feature type="region of interest" description="Disordered" evidence="1">
    <location>
        <begin position="1"/>
        <end position="21"/>
    </location>
</feature>
<dbReference type="InterPro" id="IPR018691">
    <property type="entry name" value="DUF2188"/>
</dbReference>
<dbReference type="Proteomes" id="UP000278962">
    <property type="component" value="Unassembled WGS sequence"/>
</dbReference>
<organism evidence="2 3">
    <name type="scientific">Solirubrobacter pauli</name>
    <dbReference type="NCBI Taxonomy" id="166793"/>
    <lineage>
        <taxon>Bacteria</taxon>
        <taxon>Bacillati</taxon>
        <taxon>Actinomycetota</taxon>
        <taxon>Thermoleophilia</taxon>
        <taxon>Solirubrobacterales</taxon>
        <taxon>Solirubrobacteraceae</taxon>
        <taxon>Solirubrobacter</taxon>
    </lineage>
</organism>